<evidence type="ECO:0000256" key="2">
    <source>
        <dbReference type="SAM" id="MobiDB-lite"/>
    </source>
</evidence>
<dbReference type="AlphaFoldDB" id="A0A9W7FFN5"/>
<sequence>MPTQEVSSTSEPDVTSRHPVRNGLATPTPGAGTLIGSTGASQTTQQALEAPTTLMPSQEVSSTSEPDVTSRHPVRNGLATPTLMPSQEAFEPDGNPKREEIAYLKELLAIFKSKAEKEKVENEAKEAKIAKLEQELSAAFAKVKALTPMKGPRPSDFDTSTAPPEGKDTLDSLVHDKITQEIVENMASNVVGGLINKSTSKHIQKVEIGQILHGDKDQVLEYLLKESKSGSWKRWILEEHQDPR</sequence>
<organism evidence="3 4">
    <name type="scientific">Triparma retinervis</name>
    <dbReference type="NCBI Taxonomy" id="2557542"/>
    <lineage>
        <taxon>Eukaryota</taxon>
        <taxon>Sar</taxon>
        <taxon>Stramenopiles</taxon>
        <taxon>Ochrophyta</taxon>
        <taxon>Bolidophyceae</taxon>
        <taxon>Parmales</taxon>
        <taxon>Triparmaceae</taxon>
        <taxon>Triparma</taxon>
    </lineage>
</organism>
<gene>
    <name evidence="3" type="ORF">TrRE_jg8154</name>
</gene>
<feature type="region of interest" description="Disordered" evidence="2">
    <location>
        <begin position="1"/>
        <end position="97"/>
    </location>
</feature>
<evidence type="ECO:0000313" key="4">
    <source>
        <dbReference type="Proteomes" id="UP001165082"/>
    </source>
</evidence>
<protein>
    <submittedName>
        <fullName evidence="3">Uncharacterized protein</fullName>
    </submittedName>
</protein>
<feature type="compositionally biased region" description="Polar residues" evidence="2">
    <location>
        <begin position="54"/>
        <end position="67"/>
    </location>
</feature>
<evidence type="ECO:0000313" key="3">
    <source>
        <dbReference type="EMBL" id="GMI11251.1"/>
    </source>
</evidence>
<comment type="caution">
    <text evidence="3">The sequence shown here is derived from an EMBL/GenBank/DDBJ whole genome shotgun (WGS) entry which is preliminary data.</text>
</comment>
<reference evidence="3" key="1">
    <citation type="submission" date="2022-07" db="EMBL/GenBank/DDBJ databases">
        <title>Genome analysis of Parmales, a sister group of diatoms, reveals the evolutionary specialization of diatoms from phago-mixotrophs to photoautotrophs.</title>
        <authorList>
            <person name="Ban H."/>
            <person name="Sato S."/>
            <person name="Yoshikawa S."/>
            <person name="Kazumasa Y."/>
            <person name="Nakamura Y."/>
            <person name="Ichinomiya M."/>
            <person name="Saitoh K."/>
            <person name="Sato N."/>
            <person name="Blanc-Mathieu R."/>
            <person name="Endo H."/>
            <person name="Kuwata A."/>
            <person name="Ogata H."/>
        </authorList>
    </citation>
    <scope>NUCLEOTIDE SEQUENCE</scope>
</reference>
<accession>A0A9W7FFN5</accession>
<dbReference type="EMBL" id="BRXZ01000414">
    <property type="protein sequence ID" value="GMI11251.1"/>
    <property type="molecule type" value="Genomic_DNA"/>
</dbReference>
<feature type="region of interest" description="Disordered" evidence="2">
    <location>
        <begin position="147"/>
        <end position="169"/>
    </location>
</feature>
<name>A0A9W7FFN5_9STRA</name>
<feature type="coiled-coil region" evidence="1">
    <location>
        <begin position="110"/>
        <end position="142"/>
    </location>
</feature>
<proteinExistence type="predicted"/>
<keyword evidence="1" id="KW-0175">Coiled coil</keyword>
<feature type="compositionally biased region" description="Polar residues" evidence="2">
    <location>
        <begin position="1"/>
        <end position="13"/>
    </location>
</feature>
<evidence type="ECO:0000256" key="1">
    <source>
        <dbReference type="SAM" id="Coils"/>
    </source>
</evidence>
<keyword evidence="4" id="KW-1185">Reference proteome</keyword>
<feature type="compositionally biased region" description="Polar residues" evidence="2">
    <location>
        <begin position="35"/>
        <end position="47"/>
    </location>
</feature>
<dbReference type="Proteomes" id="UP001165082">
    <property type="component" value="Unassembled WGS sequence"/>
</dbReference>